<organism evidence="1 2">
    <name type="scientific">Brevibacterium luteolum</name>
    <dbReference type="NCBI Taxonomy" id="199591"/>
    <lineage>
        <taxon>Bacteria</taxon>
        <taxon>Bacillati</taxon>
        <taxon>Actinomycetota</taxon>
        <taxon>Actinomycetes</taxon>
        <taxon>Micrococcales</taxon>
        <taxon>Brevibacteriaceae</taxon>
        <taxon>Brevibacterium</taxon>
    </lineage>
</organism>
<dbReference type="OrthoDB" id="4804000at2"/>
<dbReference type="Proteomes" id="UP000235703">
    <property type="component" value="Unassembled WGS sequence"/>
</dbReference>
<name>A0A2N6PHR7_9MICO</name>
<comment type="caution">
    <text evidence="1">The sequence shown here is derived from an EMBL/GenBank/DDBJ whole genome shotgun (WGS) entry which is preliminary data.</text>
</comment>
<keyword evidence="2" id="KW-1185">Reference proteome</keyword>
<dbReference type="RefSeq" id="WP_102162028.1">
    <property type="nucleotide sequence ID" value="NZ_PNFZ01000003.1"/>
</dbReference>
<evidence type="ECO:0000313" key="2">
    <source>
        <dbReference type="Proteomes" id="UP000235703"/>
    </source>
</evidence>
<evidence type="ECO:0000313" key="1">
    <source>
        <dbReference type="EMBL" id="PMB98232.1"/>
    </source>
</evidence>
<accession>A0A2N6PHR7</accession>
<reference evidence="1 2" key="1">
    <citation type="submission" date="2017-09" db="EMBL/GenBank/DDBJ databases">
        <title>Bacterial strain isolated from the female urinary microbiota.</title>
        <authorList>
            <person name="Thomas-White K."/>
            <person name="Kumar N."/>
            <person name="Forster S."/>
            <person name="Putonti C."/>
            <person name="Lawley T."/>
            <person name="Wolfe A.J."/>
        </authorList>
    </citation>
    <scope>NUCLEOTIDE SEQUENCE [LARGE SCALE GENOMIC DNA]</scope>
    <source>
        <strain evidence="1 2">UMB0680</strain>
    </source>
</reference>
<proteinExistence type="predicted"/>
<sequence>MRRRTLGISLTLIVILLAVAALAAFAYVRISAVAQDLQDASDAADKYVAALYDEPEAAPRHLQSAIDELESAQHGLDTWTLTGLSQTPKLGDNVAAVRTVTDEMHTLLSDAGPVLSTAAEVVDFRAQKLRPLPDSGTWFDTIDDAGQAIDKATDVIRDAPAAIEAFDAAQQKIHDIDTAGLLPPVRDAIDELDTTLTEAADELRPLLNVMRKLADSDLYRLLSGAIEGIGDAIGKIDLDSMFRELEQQLKKVRTPIGRGG</sequence>
<dbReference type="EMBL" id="PNFZ01000003">
    <property type="protein sequence ID" value="PMB98232.1"/>
    <property type="molecule type" value="Genomic_DNA"/>
</dbReference>
<gene>
    <name evidence="1" type="ORF">CJ198_07650</name>
</gene>
<protein>
    <submittedName>
        <fullName evidence="1">Uncharacterized protein</fullName>
    </submittedName>
</protein>
<dbReference type="AlphaFoldDB" id="A0A2N6PHR7"/>